<dbReference type="AlphaFoldDB" id="A0A8J5SC75"/>
<keyword evidence="2" id="KW-1185">Reference proteome</keyword>
<dbReference type="EMBL" id="JAAALK010000286">
    <property type="protein sequence ID" value="KAG8063014.1"/>
    <property type="molecule type" value="Genomic_DNA"/>
</dbReference>
<evidence type="ECO:0000313" key="2">
    <source>
        <dbReference type="Proteomes" id="UP000729402"/>
    </source>
</evidence>
<reference evidence="1" key="1">
    <citation type="journal article" date="2021" name="bioRxiv">
        <title>Whole Genome Assembly and Annotation of Northern Wild Rice, Zizania palustris L., Supports a Whole Genome Duplication in the Zizania Genus.</title>
        <authorList>
            <person name="Haas M."/>
            <person name="Kono T."/>
            <person name="Macchietto M."/>
            <person name="Millas R."/>
            <person name="McGilp L."/>
            <person name="Shao M."/>
            <person name="Duquette J."/>
            <person name="Hirsch C.N."/>
            <person name="Kimball J."/>
        </authorList>
    </citation>
    <scope>NUCLEOTIDE SEQUENCE</scope>
    <source>
        <tissue evidence="1">Fresh leaf tissue</tissue>
    </source>
</reference>
<accession>A0A8J5SC75</accession>
<proteinExistence type="predicted"/>
<comment type="caution">
    <text evidence="1">The sequence shown here is derived from an EMBL/GenBank/DDBJ whole genome shotgun (WGS) entry which is preliminary data.</text>
</comment>
<reference evidence="1" key="2">
    <citation type="submission" date="2021-02" db="EMBL/GenBank/DDBJ databases">
        <authorList>
            <person name="Kimball J.A."/>
            <person name="Haas M.W."/>
            <person name="Macchietto M."/>
            <person name="Kono T."/>
            <person name="Duquette J."/>
            <person name="Shao M."/>
        </authorList>
    </citation>
    <scope>NUCLEOTIDE SEQUENCE</scope>
    <source>
        <tissue evidence="1">Fresh leaf tissue</tissue>
    </source>
</reference>
<gene>
    <name evidence="1" type="ORF">GUJ93_ZPchr0003g16966</name>
</gene>
<dbReference type="Proteomes" id="UP000729402">
    <property type="component" value="Unassembled WGS sequence"/>
</dbReference>
<organism evidence="1 2">
    <name type="scientific">Zizania palustris</name>
    <name type="common">Northern wild rice</name>
    <dbReference type="NCBI Taxonomy" id="103762"/>
    <lineage>
        <taxon>Eukaryota</taxon>
        <taxon>Viridiplantae</taxon>
        <taxon>Streptophyta</taxon>
        <taxon>Embryophyta</taxon>
        <taxon>Tracheophyta</taxon>
        <taxon>Spermatophyta</taxon>
        <taxon>Magnoliopsida</taxon>
        <taxon>Liliopsida</taxon>
        <taxon>Poales</taxon>
        <taxon>Poaceae</taxon>
        <taxon>BOP clade</taxon>
        <taxon>Oryzoideae</taxon>
        <taxon>Oryzeae</taxon>
        <taxon>Zizaniinae</taxon>
        <taxon>Zizania</taxon>
    </lineage>
</organism>
<name>A0A8J5SC75_ZIZPA</name>
<evidence type="ECO:0000313" key="1">
    <source>
        <dbReference type="EMBL" id="KAG8063014.1"/>
    </source>
</evidence>
<protein>
    <submittedName>
        <fullName evidence="1">Uncharacterized protein</fullName>
    </submittedName>
</protein>
<sequence>MDAMAHPPPPPLAGGGGVVGTLGWPWTMVKQGPRDSDSEHELEMQLCYLSNNEVPASRSVMESGEKGMENAVASYTAEEKRGNEEIHVFFGLKHRRHHNFVRLWLLPAEGRRRVESRQMLSTGGFLASWDMAASWSVDRSVNQSMFL</sequence>